<keyword evidence="5" id="KW-0521">NADP</keyword>
<evidence type="ECO:0000256" key="5">
    <source>
        <dbReference type="ARBA" id="ARBA00022857"/>
    </source>
</evidence>
<protein>
    <recommendedName>
        <fullName evidence="6">NADH:flavin oxidoreductase/NADH oxidase N-terminal domain-containing protein</fullName>
    </recommendedName>
</protein>
<dbReference type="InterPro" id="IPR013785">
    <property type="entry name" value="Aldolase_TIM"/>
</dbReference>
<keyword evidence="8" id="KW-1185">Reference proteome</keyword>
<evidence type="ECO:0000259" key="6">
    <source>
        <dbReference type="Pfam" id="PF00724"/>
    </source>
</evidence>
<feature type="domain" description="NADH:flavin oxidoreductase/NADH oxidase N-terminal" evidence="6">
    <location>
        <begin position="6"/>
        <end position="159"/>
    </location>
</feature>
<feature type="domain" description="NADH:flavin oxidoreductase/NADH oxidase N-terminal" evidence="6">
    <location>
        <begin position="161"/>
        <end position="292"/>
    </location>
</feature>
<dbReference type="SUPFAM" id="SSF51395">
    <property type="entry name" value="FMN-linked oxidoreductases"/>
    <property type="match status" value="1"/>
</dbReference>
<name>A0A4Y7KJ50_PAPSO</name>
<dbReference type="InterPro" id="IPR001155">
    <property type="entry name" value="OxRdtase_FMN_N"/>
</dbReference>
<comment type="similarity">
    <text evidence="2">Belongs to the NADH:flavin oxidoreductase/NADH oxidase family.</text>
</comment>
<sequence>METIPLLKPYKMGNYQLSHRVVLAPLSGRRSYGYIPQPHAVLYYSQRTTNGGLLIAEAAGVSETAPGYPEIPGIWTKEHVKAWKPIVQAVHDKGGIFFCQIWHAGRVSTYDAQPNGKAPISSTDKGCTPGFQGVDWSAPHRLSTDEIPQVIDDFRLAASELQKRCRFALEVVKAVVEEIGADKVGMRLSPFADYMETGDSNPEALGLFMAESLGEFGILYLHVLEPRMVALGESRDTPYSSLAMRKAFKGTFIAAGGYTKVDGNKVIDEDGADLVAFGRLFVANPDLPKRFSIDAPLNSIERN</sequence>
<keyword evidence="4" id="KW-0288">FMN</keyword>
<dbReference type="Gramene" id="RZC73373">
    <property type="protein sequence ID" value="RZC73373"/>
    <property type="gene ID" value="C5167_048848"/>
</dbReference>
<organism evidence="7 8">
    <name type="scientific">Papaver somniferum</name>
    <name type="common">Opium poppy</name>
    <dbReference type="NCBI Taxonomy" id="3469"/>
    <lineage>
        <taxon>Eukaryota</taxon>
        <taxon>Viridiplantae</taxon>
        <taxon>Streptophyta</taxon>
        <taxon>Embryophyta</taxon>
        <taxon>Tracheophyta</taxon>
        <taxon>Spermatophyta</taxon>
        <taxon>Magnoliopsida</taxon>
        <taxon>Ranunculales</taxon>
        <taxon>Papaveraceae</taxon>
        <taxon>Papaveroideae</taxon>
        <taxon>Papaver</taxon>
    </lineage>
</organism>
<keyword evidence="3" id="KW-0285">Flavoprotein</keyword>
<dbReference type="PANTHER" id="PTHR22893">
    <property type="entry name" value="NADH OXIDOREDUCTASE-RELATED"/>
    <property type="match status" value="1"/>
</dbReference>
<evidence type="ECO:0000256" key="4">
    <source>
        <dbReference type="ARBA" id="ARBA00022643"/>
    </source>
</evidence>
<dbReference type="Pfam" id="PF00724">
    <property type="entry name" value="Oxidored_FMN"/>
    <property type="match status" value="2"/>
</dbReference>
<evidence type="ECO:0000313" key="8">
    <source>
        <dbReference type="Proteomes" id="UP000316621"/>
    </source>
</evidence>
<dbReference type="STRING" id="3469.A0A4Y7KJ50"/>
<evidence type="ECO:0000256" key="1">
    <source>
        <dbReference type="ARBA" id="ARBA00001917"/>
    </source>
</evidence>
<reference evidence="7 8" key="1">
    <citation type="journal article" date="2018" name="Science">
        <title>The opium poppy genome and morphinan production.</title>
        <authorList>
            <person name="Guo L."/>
            <person name="Winzer T."/>
            <person name="Yang X."/>
            <person name="Li Y."/>
            <person name="Ning Z."/>
            <person name="He Z."/>
            <person name="Teodor R."/>
            <person name="Lu Y."/>
            <person name="Bowser T.A."/>
            <person name="Graham I.A."/>
            <person name="Ye K."/>
        </authorList>
    </citation>
    <scope>NUCLEOTIDE SEQUENCE [LARGE SCALE GENOMIC DNA]</scope>
    <source>
        <strain evidence="8">cv. HN1</strain>
        <tissue evidence="7">Leaves</tissue>
    </source>
</reference>
<evidence type="ECO:0000256" key="3">
    <source>
        <dbReference type="ARBA" id="ARBA00022630"/>
    </source>
</evidence>
<dbReference type="Gene3D" id="3.20.20.70">
    <property type="entry name" value="Aldolase class I"/>
    <property type="match status" value="2"/>
</dbReference>
<dbReference type="PANTHER" id="PTHR22893:SF114">
    <property type="entry name" value="12-OXOPHYTODIENOATE REDUCTASE 2"/>
    <property type="match status" value="1"/>
</dbReference>
<evidence type="ECO:0000313" key="7">
    <source>
        <dbReference type="EMBL" id="RZC73373.1"/>
    </source>
</evidence>
<dbReference type="Proteomes" id="UP000316621">
    <property type="component" value="Chromosome 8"/>
</dbReference>
<dbReference type="GO" id="GO:0010181">
    <property type="term" value="F:FMN binding"/>
    <property type="evidence" value="ECO:0007669"/>
    <property type="project" value="InterPro"/>
</dbReference>
<dbReference type="AlphaFoldDB" id="A0A4Y7KJ50"/>
<proteinExistence type="inferred from homology"/>
<dbReference type="InterPro" id="IPR045247">
    <property type="entry name" value="Oye-like"/>
</dbReference>
<dbReference type="EMBL" id="CM010722">
    <property type="protein sequence ID" value="RZC73373.1"/>
    <property type="molecule type" value="Genomic_DNA"/>
</dbReference>
<comment type="cofactor">
    <cofactor evidence="1">
        <name>FMN</name>
        <dbReference type="ChEBI" id="CHEBI:58210"/>
    </cofactor>
</comment>
<gene>
    <name evidence="7" type="ORF">C5167_048848</name>
</gene>
<evidence type="ECO:0000256" key="2">
    <source>
        <dbReference type="ARBA" id="ARBA00005979"/>
    </source>
</evidence>
<dbReference type="GO" id="GO:0016491">
    <property type="term" value="F:oxidoreductase activity"/>
    <property type="evidence" value="ECO:0007669"/>
    <property type="project" value="InterPro"/>
</dbReference>
<accession>A0A4Y7KJ50</accession>